<dbReference type="InterPro" id="IPR011006">
    <property type="entry name" value="CheY-like_superfamily"/>
</dbReference>
<proteinExistence type="predicted"/>
<name>A0A0F7K4R1_9GAMM</name>
<feature type="modified residue" description="4-aspartylphosphate" evidence="3">
    <location>
        <position position="37"/>
    </location>
</feature>
<dbReference type="Pfam" id="PF00072">
    <property type="entry name" value="Response_reg"/>
    <property type="match status" value="1"/>
</dbReference>
<evidence type="ECO:0000313" key="6">
    <source>
        <dbReference type="Proteomes" id="UP000034410"/>
    </source>
</evidence>
<dbReference type="PANTHER" id="PTHR45339">
    <property type="entry name" value="HYBRID SIGNAL TRANSDUCTION HISTIDINE KINASE J"/>
    <property type="match status" value="1"/>
</dbReference>
<dbReference type="SUPFAM" id="SSF52172">
    <property type="entry name" value="CheY-like"/>
    <property type="match status" value="1"/>
</dbReference>
<dbReference type="InterPro" id="IPR001789">
    <property type="entry name" value="Sig_transdc_resp-reg_receiver"/>
</dbReference>
<keyword evidence="6" id="KW-1185">Reference proteome</keyword>
<dbReference type="EMBL" id="CP011412">
    <property type="protein sequence ID" value="AKH22195.1"/>
    <property type="molecule type" value="Genomic_DNA"/>
</dbReference>
<dbReference type="AlphaFoldDB" id="A0A0F7K4R1"/>
<accession>A0A0F7K4R1</accession>
<dbReference type="KEGG" id="seds:AAY24_10310"/>
<evidence type="ECO:0000313" key="5">
    <source>
        <dbReference type="EMBL" id="AKH22195.1"/>
    </source>
</evidence>
<dbReference type="PROSITE" id="PS50110">
    <property type="entry name" value="RESPONSE_REGULATORY"/>
    <property type="match status" value="1"/>
</dbReference>
<dbReference type="GO" id="GO:0000160">
    <property type="term" value="P:phosphorelay signal transduction system"/>
    <property type="evidence" value="ECO:0007669"/>
    <property type="project" value="UniProtKB-KW"/>
</dbReference>
<protein>
    <recommendedName>
        <fullName evidence="4">Response regulatory domain-containing protein</fullName>
    </recommendedName>
</protein>
<evidence type="ECO:0000259" key="4">
    <source>
        <dbReference type="PROSITE" id="PS50110"/>
    </source>
</evidence>
<dbReference type="CDD" id="cd17546">
    <property type="entry name" value="REC_hyHK_CKI1_RcsC-like"/>
    <property type="match status" value="1"/>
</dbReference>
<organism evidence="5 6">
    <name type="scientific">Sedimenticola thiotaurini</name>
    <dbReference type="NCBI Taxonomy" id="1543721"/>
    <lineage>
        <taxon>Bacteria</taxon>
        <taxon>Pseudomonadati</taxon>
        <taxon>Pseudomonadota</taxon>
        <taxon>Gammaproteobacteria</taxon>
        <taxon>Chromatiales</taxon>
        <taxon>Sedimenticolaceae</taxon>
        <taxon>Sedimenticola</taxon>
    </lineage>
</organism>
<reference evidence="5 6" key="1">
    <citation type="journal article" date="2015" name="Genome Announc.">
        <title>Complete Genome Sequence of Sedimenticola thiotaurini Strain SIP-G1, a Polyphosphate- and Polyhydroxyalkanoate-Accumulating Sulfur-Oxidizing Gammaproteobacterium Isolated from Salt Marsh Sediments.</title>
        <authorList>
            <person name="Flood B.E."/>
            <person name="Jones D.S."/>
            <person name="Bailey J.V."/>
        </authorList>
    </citation>
    <scope>NUCLEOTIDE SEQUENCE [LARGE SCALE GENOMIC DNA]</scope>
    <source>
        <strain evidence="5 6">SIP-G1</strain>
    </source>
</reference>
<keyword evidence="1 3" id="KW-0597">Phosphoprotein</keyword>
<feature type="domain" description="Response regulatory" evidence="4">
    <location>
        <begin position="1"/>
        <end position="102"/>
    </location>
</feature>
<dbReference type="Gene3D" id="3.40.50.2300">
    <property type="match status" value="1"/>
</dbReference>
<evidence type="ECO:0000256" key="3">
    <source>
        <dbReference type="PROSITE-ProRule" id="PRU00169"/>
    </source>
</evidence>
<gene>
    <name evidence="5" type="ORF">AAY24_10310</name>
</gene>
<sequence length="105" mass="11428">MLTLRLSLRDHTVTPAENGQEALEMAQASPFDLILMDMHMPVMDGHVATRKLREAGYVGLIVAVTASVMSQESDAAIESGCDNYISKPVGDDFEQQVEALLAAHR</sequence>
<dbReference type="Proteomes" id="UP000034410">
    <property type="component" value="Chromosome"/>
</dbReference>
<dbReference type="PANTHER" id="PTHR45339:SF1">
    <property type="entry name" value="HYBRID SIGNAL TRANSDUCTION HISTIDINE KINASE J"/>
    <property type="match status" value="1"/>
</dbReference>
<evidence type="ECO:0000256" key="2">
    <source>
        <dbReference type="ARBA" id="ARBA00023012"/>
    </source>
</evidence>
<keyword evidence="2" id="KW-0902">Two-component regulatory system</keyword>
<dbReference type="SMART" id="SM00448">
    <property type="entry name" value="REC"/>
    <property type="match status" value="1"/>
</dbReference>
<evidence type="ECO:0000256" key="1">
    <source>
        <dbReference type="ARBA" id="ARBA00022553"/>
    </source>
</evidence>